<keyword evidence="7 10" id="KW-0274">FAD</keyword>
<evidence type="ECO:0000256" key="11">
    <source>
        <dbReference type="SAM" id="MobiDB-lite"/>
    </source>
</evidence>
<protein>
    <recommendedName>
        <fullName evidence="10">tRNA 5-methylaminomethyl-2-thiouridine biosynthesis bifunctional protein MnmC</fullName>
        <shortName evidence="10">tRNA mnm(5)s(2)U biosynthesis bifunctional protein</shortName>
    </recommendedName>
    <domain>
        <recommendedName>
            <fullName evidence="10">tRNA (mnm(5)s(2)U34)-methyltransferase</fullName>
            <ecNumber evidence="10">2.1.1.61</ecNumber>
        </recommendedName>
    </domain>
    <domain>
        <recommendedName>
            <fullName evidence="10">FAD-dependent cmnm(5)s(2)U34 oxidoreductase</fullName>
            <ecNumber evidence="10">1.5.-.-</ecNumber>
        </recommendedName>
    </domain>
</protein>
<feature type="domain" description="MnmC-like methyltransferase" evidence="13">
    <location>
        <begin position="128"/>
        <end position="250"/>
    </location>
</feature>
<keyword evidence="6 10" id="KW-0819">tRNA processing</keyword>
<dbReference type="SUPFAM" id="SSF53335">
    <property type="entry name" value="S-adenosyl-L-methionine-dependent methyltransferases"/>
    <property type="match status" value="1"/>
</dbReference>
<dbReference type="AlphaFoldDB" id="A0A494RID4"/>
<dbReference type="InterPro" id="IPR029063">
    <property type="entry name" value="SAM-dependent_MTases_sf"/>
</dbReference>
<evidence type="ECO:0000256" key="9">
    <source>
        <dbReference type="ARBA" id="ARBA00023268"/>
    </source>
</evidence>
<feature type="region of interest" description="Disordered" evidence="11">
    <location>
        <begin position="1"/>
        <end position="31"/>
    </location>
</feature>
<dbReference type="Gene3D" id="3.30.9.10">
    <property type="entry name" value="D-Amino Acid Oxidase, subunit A, domain 2"/>
    <property type="match status" value="1"/>
</dbReference>
<dbReference type="GO" id="GO:0005737">
    <property type="term" value="C:cytoplasm"/>
    <property type="evidence" value="ECO:0007669"/>
    <property type="project" value="UniProtKB-SubCell"/>
</dbReference>
<dbReference type="HAMAP" id="MF_01102">
    <property type="entry name" value="MnmC"/>
    <property type="match status" value="1"/>
</dbReference>
<evidence type="ECO:0000256" key="3">
    <source>
        <dbReference type="ARBA" id="ARBA00022630"/>
    </source>
</evidence>
<dbReference type="Gene3D" id="3.40.50.150">
    <property type="entry name" value="Vaccinia Virus protein VP39"/>
    <property type="match status" value="1"/>
</dbReference>
<evidence type="ECO:0000256" key="4">
    <source>
        <dbReference type="ARBA" id="ARBA00022679"/>
    </source>
</evidence>
<keyword evidence="1 10" id="KW-0963">Cytoplasm</keyword>
<dbReference type="Gene3D" id="3.50.50.60">
    <property type="entry name" value="FAD/NAD(P)-binding domain"/>
    <property type="match status" value="1"/>
</dbReference>
<comment type="subcellular location">
    <subcellularLocation>
        <location evidence="10">Cytoplasm</location>
    </subcellularLocation>
</comment>
<comment type="cofactor">
    <cofactor evidence="10">
        <name>FAD</name>
        <dbReference type="ChEBI" id="CHEBI:57692"/>
    </cofactor>
</comment>
<evidence type="ECO:0000259" key="12">
    <source>
        <dbReference type="Pfam" id="PF01266"/>
    </source>
</evidence>
<comment type="catalytic activity">
    <reaction evidence="10">
        <text>5-aminomethyl-2-thiouridine(34) in tRNA + S-adenosyl-L-methionine = 5-methylaminomethyl-2-thiouridine(34) in tRNA + S-adenosyl-L-homocysteine + H(+)</text>
        <dbReference type="Rhea" id="RHEA:19569"/>
        <dbReference type="Rhea" id="RHEA-COMP:10195"/>
        <dbReference type="Rhea" id="RHEA-COMP:10197"/>
        <dbReference type="ChEBI" id="CHEBI:15378"/>
        <dbReference type="ChEBI" id="CHEBI:57856"/>
        <dbReference type="ChEBI" id="CHEBI:59789"/>
        <dbReference type="ChEBI" id="CHEBI:74454"/>
        <dbReference type="ChEBI" id="CHEBI:74455"/>
        <dbReference type="EC" id="2.1.1.61"/>
    </reaction>
</comment>
<name>A0A494RID4_9CAUL</name>
<dbReference type="Pfam" id="PF05430">
    <property type="entry name" value="Methyltransf_30"/>
    <property type="match status" value="1"/>
</dbReference>
<dbReference type="InterPro" id="IPR023032">
    <property type="entry name" value="tRNA_MAMT_biosynth_bifunc_MnmC"/>
</dbReference>
<accession>A0A494RID4</accession>
<evidence type="ECO:0000256" key="2">
    <source>
        <dbReference type="ARBA" id="ARBA00022603"/>
    </source>
</evidence>
<dbReference type="SUPFAM" id="SSF51905">
    <property type="entry name" value="FAD/NAD(P)-binding domain"/>
    <property type="match status" value="1"/>
</dbReference>
<evidence type="ECO:0000256" key="7">
    <source>
        <dbReference type="ARBA" id="ARBA00022827"/>
    </source>
</evidence>
<sequence length="618" mass="64182">MTAPTDIAPEPAAERAEDDASPQLVWADDGSPRSGRFGDVYFSKDDGLAETRAVFLQGCGLPEAWSGARAGRSAFTVAELGFGTGLNIVALLDLWRRTRPEDGRLKVFSIEGFPLTREEAARALAAWPELAETAAGVLEVWPAGTPGFHRLDLPQWGATIDLAVGDARWALEQWSGPADAWFLDGFSPALNPGMWSPEILALVAARSAPGARLATFTVAGAVRRGLAEHGFAVEKKPGHGRKRERLEARMAGDAAAAGRPRHVAVIGAGIAGAAAARALLAEGARVTVVEAEGSGAGASGFPASLVTPRLDAGDALIAGFHAQALERAGALYRALPDAVVAEGVLQLEQAPRDATRFDKIAAQPLWPEGAMRRLAPAACSERLGEPTTRGGLMMAQALAVRSSAVLEPWLKGAERIAARVGRLEPTARGWRVLAEDGALLIEVDAVALAAGWGSAALAPELSLSPVAGQADWVEGVAAPPPAAWGGYVAPTGQGLLYGATHDRGMETPQPSDAATARNRATLAAVLPRLAETAETAPRGGRRTAVRATTPDRLPLCGERRPGMFVLTGLGSRGFCVAPLLGEHLAALILGRASPLPAEAARRLAPGRQTAQPAPAADV</sequence>
<evidence type="ECO:0000256" key="6">
    <source>
        <dbReference type="ARBA" id="ARBA00022694"/>
    </source>
</evidence>
<comment type="similarity">
    <text evidence="10">In the N-terminal section; belongs to the methyltransferase superfamily. tRNA (mnm(5)s(2)U34)-methyltransferase family.</text>
</comment>
<keyword evidence="3 10" id="KW-0285">Flavoprotein</keyword>
<dbReference type="Proteomes" id="UP000276984">
    <property type="component" value="Chromosome"/>
</dbReference>
<feature type="compositionally biased region" description="Low complexity" evidence="11">
    <location>
        <begin position="1"/>
        <end position="11"/>
    </location>
</feature>
<keyword evidence="5 10" id="KW-0949">S-adenosyl-L-methionine</keyword>
<organism evidence="14 15">
    <name type="scientific">Brevundimonas naejangsanensis</name>
    <dbReference type="NCBI Taxonomy" id="588932"/>
    <lineage>
        <taxon>Bacteria</taxon>
        <taxon>Pseudomonadati</taxon>
        <taxon>Pseudomonadota</taxon>
        <taxon>Alphaproteobacteria</taxon>
        <taxon>Caulobacterales</taxon>
        <taxon>Caulobacteraceae</taxon>
        <taxon>Brevundimonas</taxon>
    </lineage>
</organism>
<evidence type="ECO:0000313" key="15">
    <source>
        <dbReference type="Proteomes" id="UP000276984"/>
    </source>
</evidence>
<keyword evidence="4 10" id="KW-0808">Transferase</keyword>
<evidence type="ECO:0000259" key="13">
    <source>
        <dbReference type="Pfam" id="PF05430"/>
    </source>
</evidence>
<keyword evidence="8 10" id="KW-0560">Oxidoreductase</keyword>
<comment type="function">
    <text evidence="10">Catalyzes the last two steps in the biosynthesis of 5-methylaminomethyl-2-thiouridine (mnm(5)s(2)U) at the wobble position (U34) in tRNA. Catalyzes the FAD-dependent demodification of cmnm(5)s(2)U34 to nm(5)s(2)U34, followed by the transfer of a methyl group from S-adenosyl-L-methionine to nm(5)s(2)U34, to form mnm(5)s(2)U34.</text>
</comment>
<dbReference type="InterPro" id="IPR008471">
    <property type="entry name" value="MnmC-like_methylTransf"/>
</dbReference>
<evidence type="ECO:0000256" key="8">
    <source>
        <dbReference type="ARBA" id="ARBA00023002"/>
    </source>
</evidence>
<dbReference type="InterPro" id="IPR047785">
    <property type="entry name" value="tRNA_MNMC2"/>
</dbReference>
<gene>
    <name evidence="10" type="primary">mnmC</name>
    <name evidence="14" type="ORF">D8I30_02785</name>
</gene>
<dbReference type="GO" id="GO:0050660">
    <property type="term" value="F:flavin adenine dinucleotide binding"/>
    <property type="evidence" value="ECO:0007669"/>
    <property type="project" value="UniProtKB-UniRule"/>
</dbReference>
<dbReference type="Pfam" id="PF01266">
    <property type="entry name" value="DAO"/>
    <property type="match status" value="1"/>
</dbReference>
<reference evidence="14 15" key="1">
    <citation type="submission" date="2018-10" db="EMBL/GenBank/DDBJ databases">
        <title>Complete genome sequence of Brevundimonas naejangsanensis BRV3.</title>
        <authorList>
            <person name="Berrios L."/>
            <person name="Ely B."/>
        </authorList>
    </citation>
    <scope>NUCLEOTIDE SEQUENCE [LARGE SCALE GENOMIC DNA]</scope>
    <source>
        <strain evidence="14 15">BRV3</strain>
    </source>
</reference>
<dbReference type="EMBL" id="CP032707">
    <property type="protein sequence ID" value="AYG94230.1"/>
    <property type="molecule type" value="Genomic_DNA"/>
</dbReference>
<keyword evidence="9 10" id="KW-0511">Multifunctional enzyme</keyword>
<dbReference type="GO" id="GO:0002097">
    <property type="term" value="P:tRNA wobble base modification"/>
    <property type="evidence" value="ECO:0007669"/>
    <property type="project" value="UniProtKB-UniRule"/>
</dbReference>
<feature type="region of interest" description="FAD-dependent cmnm(5)s(2)U34 oxidoreductase" evidence="10">
    <location>
        <begin position="266"/>
        <end position="618"/>
    </location>
</feature>
<dbReference type="InterPro" id="IPR006076">
    <property type="entry name" value="FAD-dep_OxRdtase"/>
</dbReference>
<feature type="domain" description="FAD dependent oxidoreductase" evidence="12">
    <location>
        <begin position="262"/>
        <end position="587"/>
    </location>
</feature>
<evidence type="ECO:0000256" key="5">
    <source>
        <dbReference type="ARBA" id="ARBA00022691"/>
    </source>
</evidence>
<dbReference type="GO" id="GO:0016645">
    <property type="term" value="F:oxidoreductase activity, acting on the CH-NH group of donors"/>
    <property type="evidence" value="ECO:0007669"/>
    <property type="project" value="InterPro"/>
</dbReference>
<dbReference type="EC" id="1.5.-.-" evidence="10"/>
<proteinExistence type="inferred from homology"/>
<comment type="similarity">
    <text evidence="10">In the C-terminal section; belongs to the DAO family.</text>
</comment>
<feature type="region of interest" description="tRNA (mnm(5)s(2)U34)-methyltransferase" evidence="10">
    <location>
        <begin position="1"/>
        <end position="251"/>
    </location>
</feature>
<dbReference type="InterPro" id="IPR036188">
    <property type="entry name" value="FAD/NAD-bd_sf"/>
</dbReference>
<dbReference type="PANTHER" id="PTHR13847:SF283">
    <property type="entry name" value="TRNA 5-METHYLAMINOMETHYL-2-THIOURIDINE BIOSYNTHESIS BIFUNCTIONAL PROTEIN MNMC"/>
    <property type="match status" value="1"/>
</dbReference>
<keyword evidence="2 10" id="KW-0489">Methyltransferase</keyword>
<evidence type="ECO:0000256" key="10">
    <source>
        <dbReference type="HAMAP-Rule" id="MF_01102"/>
    </source>
</evidence>
<dbReference type="PANTHER" id="PTHR13847">
    <property type="entry name" value="SARCOSINE DEHYDROGENASE-RELATED"/>
    <property type="match status" value="1"/>
</dbReference>
<dbReference type="GO" id="GO:0004808">
    <property type="term" value="F:tRNA (5-methylaminomethyl-2-thiouridylate)(34)-methyltransferase activity"/>
    <property type="evidence" value="ECO:0007669"/>
    <property type="project" value="UniProtKB-EC"/>
</dbReference>
<dbReference type="GO" id="GO:0032259">
    <property type="term" value="P:methylation"/>
    <property type="evidence" value="ECO:0007669"/>
    <property type="project" value="UniProtKB-KW"/>
</dbReference>
<dbReference type="NCBIfam" id="NF033855">
    <property type="entry name" value="tRNA_MNMC2"/>
    <property type="match status" value="1"/>
</dbReference>
<evidence type="ECO:0000313" key="14">
    <source>
        <dbReference type="EMBL" id="AYG94230.1"/>
    </source>
</evidence>
<dbReference type="RefSeq" id="WP_121481387.1">
    <property type="nucleotide sequence ID" value="NZ_CP032707.1"/>
</dbReference>
<dbReference type="OrthoDB" id="9786494at2"/>
<keyword evidence="15" id="KW-1185">Reference proteome</keyword>
<dbReference type="EC" id="2.1.1.61" evidence="10"/>
<evidence type="ECO:0000256" key="1">
    <source>
        <dbReference type="ARBA" id="ARBA00022490"/>
    </source>
</evidence>